<sequence>MSDILSMMRFADQIHTCGNISDRPVQQWNPAFCGDLPLVIRRDGSWYYNGSPIQRTALVQLFSSVLRYENNGEYYLVTPVEKMRIQVEDVPFVIVAMDAVHQNGIPGFQLMTQLGDRILLDNNDRWLLRPYERSDGLIPYVEVRHHLNARIHQNVYYEMIDKAIEKKVSDKDGITNNEATEIGLISFNQFFSLEK</sequence>
<dbReference type="Pfam" id="PF21028">
    <property type="entry name" value="DUF1285_C"/>
    <property type="match status" value="1"/>
</dbReference>
<proteinExistence type="predicted"/>
<dbReference type="InterPro" id="IPR023361">
    <property type="entry name" value="DUF1285_beta_roll_sf"/>
</dbReference>
<feature type="domain" description="DUF1285" evidence="1">
    <location>
        <begin position="24"/>
        <end position="90"/>
    </location>
</feature>
<name>A0A2H9T6K5_9ZZZZ</name>
<dbReference type="InterPro" id="IPR048341">
    <property type="entry name" value="DUF1285_N"/>
</dbReference>
<dbReference type="Gene3D" id="2.30.270.10">
    <property type="entry name" value="duf1285 protein"/>
    <property type="match status" value="1"/>
</dbReference>
<feature type="domain" description="DUF1285" evidence="2">
    <location>
        <begin position="91"/>
        <end position="173"/>
    </location>
</feature>
<evidence type="ECO:0000259" key="1">
    <source>
        <dbReference type="Pfam" id="PF06938"/>
    </source>
</evidence>
<dbReference type="Gene3D" id="3.10.540.10">
    <property type="entry name" value="duf1285 like domain"/>
    <property type="match status" value="1"/>
</dbReference>
<dbReference type="Pfam" id="PF06938">
    <property type="entry name" value="DUF1285_N"/>
    <property type="match status" value="1"/>
</dbReference>
<evidence type="ECO:0000313" key="3">
    <source>
        <dbReference type="EMBL" id="PJE78829.1"/>
    </source>
</evidence>
<protein>
    <recommendedName>
        <fullName evidence="4">Proteophosphoglycan</fullName>
    </recommendedName>
</protein>
<accession>A0A2H9T6K5</accession>
<dbReference type="InterPro" id="IPR048342">
    <property type="entry name" value="DUF1285_C"/>
</dbReference>
<gene>
    <name evidence="3" type="ORF">CI610_02220</name>
</gene>
<evidence type="ECO:0000259" key="2">
    <source>
        <dbReference type="Pfam" id="PF21028"/>
    </source>
</evidence>
<organism evidence="3">
    <name type="scientific">invertebrate metagenome</name>
    <dbReference type="NCBI Taxonomy" id="1711999"/>
    <lineage>
        <taxon>unclassified sequences</taxon>
        <taxon>metagenomes</taxon>
        <taxon>organismal metagenomes</taxon>
    </lineage>
</organism>
<dbReference type="AlphaFoldDB" id="A0A2H9T6K5"/>
<evidence type="ECO:0008006" key="4">
    <source>
        <dbReference type="Google" id="ProtNLM"/>
    </source>
</evidence>
<reference evidence="3" key="1">
    <citation type="journal article" date="2017" name="Appl. Environ. Microbiol.">
        <title>Molecular characterization of an Endozoicomonas-like organism causing infection in king scallop Pecten maximus L.</title>
        <authorList>
            <person name="Cano I."/>
            <person name="van Aerle R."/>
            <person name="Ross S."/>
            <person name="Verner-Jeffreys D.W."/>
            <person name="Paley R.K."/>
            <person name="Rimmer G."/>
            <person name="Ryder D."/>
            <person name="Hooper P."/>
            <person name="Stone D."/>
            <person name="Feist S.W."/>
        </authorList>
    </citation>
    <scope>NUCLEOTIDE SEQUENCE</scope>
</reference>
<comment type="caution">
    <text evidence="3">The sequence shown here is derived from an EMBL/GenBank/DDBJ whole genome shotgun (WGS) entry which is preliminary data.</text>
</comment>
<dbReference type="EMBL" id="NSIT01000124">
    <property type="protein sequence ID" value="PJE78829.1"/>
    <property type="molecule type" value="Genomic_DNA"/>
</dbReference>